<dbReference type="PROSITE" id="PS51857">
    <property type="entry name" value="CSD_2"/>
    <property type="match status" value="1"/>
</dbReference>
<dbReference type="InterPro" id="IPR002059">
    <property type="entry name" value="CSP_DNA-bd"/>
</dbReference>
<organism evidence="3 4">
    <name type="scientific">Nocardia salmonicida</name>
    <dbReference type="NCBI Taxonomy" id="53431"/>
    <lineage>
        <taxon>Bacteria</taxon>
        <taxon>Bacillati</taxon>
        <taxon>Actinomycetota</taxon>
        <taxon>Actinomycetes</taxon>
        <taxon>Mycobacteriales</taxon>
        <taxon>Nocardiaceae</taxon>
        <taxon>Nocardia</taxon>
    </lineage>
</organism>
<dbReference type="SMART" id="SM00357">
    <property type="entry name" value="CSP"/>
    <property type="match status" value="1"/>
</dbReference>
<dbReference type="CDD" id="cd04458">
    <property type="entry name" value="CSP_CDS"/>
    <property type="match status" value="1"/>
</dbReference>
<feature type="region of interest" description="Disordered" evidence="1">
    <location>
        <begin position="85"/>
        <end position="107"/>
    </location>
</feature>
<dbReference type="InterPro" id="IPR012340">
    <property type="entry name" value="NA-bd_OB-fold"/>
</dbReference>
<feature type="compositionally biased region" description="Basic and acidic residues" evidence="1">
    <location>
        <begin position="13"/>
        <end position="27"/>
    </location>
</feature>
<dbReference type="Gene3D" id="2.40.50.140">
    <property type="entry name" value="Nucleic acid-binding proteins"/>
    <property type="match status" value="1"/>
</dbReference>
<reference evidence="3 4" key="1">
    <citation type="submission" date="2022-10" db="EMBL/GenBank/DDBJ databases">
        <title>The complete genomes of actinobacterial strains from the NBC collection.</title>
        <authorList>
            <person name="Joergensen T.S."/>
            <person name="Alvarez Arevalo M."/>
            <person name="Sterndorff E.B."/>
            <person name="Faurdal D."/>
            <person name="Vuksanovic O."/>
            <person name="Mourched A.-S."/>
            <person name="Charusanti P."/>
            <person name="Shaw S."/>
            <person name="Blin K."/>
            <person name="Weber T."/>
        </authorList>
    </citation>
    <scope>NUCLEOTIDE SEQUENCE [LARGE SCALE GENOMIC DNA]</scope>
    <source>
        <strain evidence="3 4">NBC_01413</strain>
    </source>
</reference>
<feature type="domain" description="CSD" evidence="2">
    <location>
        <begin position="30"/>
        <end position="95"/>
    </location>
</feature>
<evidence type="ECO:0000313" key="4">
    <source>
        <dbReference type="Proteomes" id="UP001621418"/>
    </source>
</evidence>
<protein>
    <submittedName>
        <fullName evidence="3">Cold shock domain-containing protein</fullName>
    </submittedName>
</protein>
<accession>A0ABZ1N107</accession>
<feature type="compositionally biased region" description="Polar residues" evidence="1">
    <location>
        <begin position="93"/>
        <end position="106"/>
    </location>
</feature>
<gene>
    <name evidence="3" type="ORF">OG308_19740</name>
</gene>
<dbReference type="InterPro" id="IPR011129">
    <property type="entry name" value="CSD"/>
</dbReference>
<sequence>MPTTTSPVLPAERCTHPDPHQHEARESRYWQPGHVSWFDAAKGFGFLRSDRGGPAVFCDYTAIATPGYKHLHAGQRVIFTVTDTGRGPEAGQVLTSDESGTDTAIATSRPGGWVRSLLRARATRSH</sequence>
<name>A0ABZ1N107_9NOCA</name>
<dbReference type="SUPFAM" id="SSF50249">
    <property type="entry name" value="Nucleic acid-binding proteins"/>
    <property type="match status" value="1"/>
</dbReference>
<dbReference type="EMBL" id="CP109527">
    <property type="protein sequence ID" value="WTY33570.1"/>
    <property type="molecule type" value="Genomic_DNA"/>
</dbReference>
<dbReference type="RefSeq" id="WP_405145788.1">
    <property type="nucleotide sequence ID" value="NZ_CP109527.1"/>
</dbReference>
<dbReference type="PRINTS" id="PR00050">
    <property type="entry name" value="COLDSHOCK"/>
</dbReference>
<dbReference type="Proteomes" id="UP001621418">
    <property type="component" value="Chromosome"/>
</dbReference>
<evidence type="ECO:0000256" key="1">
    <source>
        <dbReference type="SAM" id="MobiDB-lite"/>
    </source>
</evidence>
<feature type="region of interest" description="Disordered" evidence="1">
    <location>
        <begin position="1"/>
        <end position="27"/>
    </location>
</feature>
<proteinExistence type="predicted"/>
<evidence type="ECO:0000259" key="2">
    <source>
        <dbReference type="PROSITE" id="PS51857"/>
    </source>
</evidence>
<keyword evidence="4" id="KW-1185">Reference proteome</keyword>
<dbReference type="Pfam" id="PF00313">
    <property type="entry name" value="CSD"/>
    <property type="match status" value="1"/>
</dbReference>
<evidence type="ECO:0000313" key="3">
    <source>
        <dbReference type="EMBL" id="WTY33570.1"/>
    </source>
</evidence>